<gene>
    <name evidence="5" type="ORF">KEU06_25640</name>
</gene>
<feature type="domain" description="Ketoreductase" evidence="4">
    <location>
        <begin position="8"/>
        <end position="204"/>
    </location>
</feature>
<dbReference type="Gene3D" id="3.40.50.720">
    <property type="entry name" value="NAD(P)-binding Rossmann-like Domain"/>
    <property type="match status" value="1"/>
</dbReference>
<sequence length="306" mass="32195">MTLRLDGRVAVVTGAGAGLGRQHALLLARQGAKVVVNDLGGSTAGVGSDSAAADKVVAEIKAEGGTAVPNYESVSTQEGAEKIIKTAVDAFGKIDILVNNAGILRDKSFGKSDMKDFAEVFQVHYWGTVFCTKAAWGLMSEQKYGRIVFTTSVAGTSGNFGQSNYGSAKAGMLGLMNCLAIEGRKNNVLVNAVSPGALTRMTDNLGLDESFMKKLDPAFVSPAVAWLASERCDVTATIITAAAGGFGRLHFFETKGVQFDPSQPITVELFDRAFDRISDLSTADPTTPGTEGKMQERLDMLAKPAA</sequence>
<dbReference type="AlphaFoldDB" id="A0A942I3Y0"/>
<evidence type="ECO:0000256" key="1">
    <source>
        <dbReference type="ARBA" id="ARBA00006484"/>
    </source>
</evidence>
<protein>
    <submittedName>
        <fullName evidence="5">SDR family NAD(P)-dependent oxidoreductase</fullName>
    </submittedName>
</protein>
<evidence type="ECO:0000313" key="6">
    <source>
        <dbReference type="Proteomes" id="UP000680348"/>
    </source>
</evidence>
<proteinExistence type="inferred from homology"/>
<accession>A0A942I3Y0</accession>
<dbReference type="GO" id="GO:0016491">
    <property type="term" value="F:oxidoreductase activity"/>
    <property type="evidence" value="ECO:0007669"/>
    <property type="project" value="UniProtKB-KW"/>
</dbReference>
<evidence type="ECO:0000256" key="2">
    <source>
        <dbReference type="ARBA" id="ARBA00023002"/>
    </source>
</evidence>
<dbReference type="Proteomes" id="UP000680348">
    <property type="component" value="Unassembled WGS sequence"/>
</dbReference>
<dbReference type="Pfam" id="PF00106">
    <property type="entry name" value="adh_short"/>
    <property type="match status" value="1"/>
</dbReference>
<dbReference type="PRINTS" id="PR00081">
    <property type="entry name" value="GDHRDH"/>
</dbReference>
<reference evidence="5" key="1">
    <citation type="submission" date="2021-04" db="EMBL/GenBank/DDBJ databases">
        <title>Pseudaminobacter soli sp. nov., isolated from paddy soil contaminated by heavy metals.</title>
        <authorList>
            <person name="Zhang K."/>
        </authorList>
    </citation>
    <scope>NUCLEOTIDE SEQUENCE</scope>
    <source>
        <strain evidence="5">19-2017</strain>
    </source>
</reference>
<dbReference type="EMBL" id="JAGWCR010000018">
    <property type="protein sequence ID" value="MBS3651992.1"/>
    <property type="molecule type" value="Genomic_DNA"/>
</dbReference>
<dbReference type="InterPro" id="IPR002347">
    <property type="entry name" value="SDR_fam"/>
</dbReference>
<dbReference type="PANTHER" id="PTHR45024">
    <property type="entry name" value="DEHYDROGENASES, SHORT CHAIN"/>
    <property type="match status" value="1"/>
</dbReference>
<dbReference type="InterPro" id="IPR020904">
    <property type="entry name" value="Sc_DH/Rdtase_CS"/>
</dbReference>
<dbReference type="PROSITE" id="PS00061">
    <property type="entry name" value="ADH_SHORT"/>
    <property type="match status" value="1"/>
</dbReference>
<keyword evidence="2" id="KW-0560">Oxidoreductase</keyword>
<comment type="similarity">
    <text evidence="1 3">Belongs to the short-chain dehydrogenases/reductases (SDR) family.</text>
</comment>
<name>A0A942I3Y0_9HYPH</name>
<comment type="caution">
    <text evidence="5">The sequence shown here is derived from an EMBL/GenBank/DDBJ whole genome shotgun (WGS) entry which is preliminary data.</text>
</comment>
<dbReference type="SMART" id="SM00822">
    <property type="entry name" value="PKS_KR"/>
    <property type="match status" value="1"/>
</dbReference>
<dbReference type="InterPro" id="IPR036291">
    <property type="entry name" value="NAD(P)-bd_dom_sf"/>
</dbReference>
<keyword evidence="6" id="KW-1185">Reference proteome</keyword>
<dbReference type="InterPro" id="IPR051687">
    <property type="entry name" value="Peroxisomal_Beta-Oxidation"/>
</dbReference>
<organism evidence="5 6">
    <name type="scientific">Pseudaminobacter soli</name>
    <name type="common">ex Zhang et al. 2022</name>
    <dbReference type="NCBI Taxonomy" id="2831468"/>
    <lineage>
        <taxon>Bacteria</taxon>
        <taxon>Pseudomonadati</taxon>
        <taxon>Pseudomonadota</taxon>
        <taxon>Alphaproteobacteria</taxon>
        <taxon>Hyphomicrobiales</taxon>
        <taxon>Phyllobacteriaceae</taxon>
        <taxon>Pseudaminobacter</taxon>
    </lineage>
</organism>
<evidence type="ECO:0000256" key="3">
    <source>
        <dbReference type="RuleBase" id="RU000363"/>
    </source>
</evidence>
<dbReference type="SUPFAM" id="SSF51735">
    <property type="entry name" value="NAD(P)-binding Rossmann-fold domains"/>
    <property type="match status" value="1"/>
</dbReference>
<dbReference type="RefSeq" id="WP_188257551.1">
    <property type="nucleotide sequence ID" value="NZ_JABVCF010000018.1"/>
</dbReference>
<dbReference type="PRINTS" id="PR00080">
    <property type="entry name" value="SDRFAMILY"/>
</dbReference>
<evidence type="ECO:0000313" key="5">
    <source>
        <dbReference type="EMBL" id="MBS3651992.1"/>
    </source>
</evidence>
<dbReference type="InterPro" id="IPR057326">
    <property type="entry name" value="KR_dom"/>
</dbReference>
<evidence type="ECO:0000259" key="4">
    <source>
        <dbReference type="SMART" id="SM00822"/>
    </source>
</evidence>
<dbReference type="PANTHER" id="PTHR45024:SF2">
    <property type="entry name" value="SCP2 DOMAIN-CONTAINING PROTEIN"/>
    <property type="match status" value="1"/>
</dbReference>